<dbReference type="InterPro" id="IPR010982">
    <property type="entry name" value="Lambda_DNA-bd_dom_sf"/>
</dbReference>
<comment type="caution">
    <text evidence="3">The sequence shown here is derived from an EMBL/GenBank/DDBJ whole genome shotgun (WGS) entry which is preliminary data.</text>
</comment>
<gene>
    <name evidence="3" type="ORF">RX402_00280</name>
</gene>
<dbReference type="Proteomes" id="UP001263246">
    <property type="component" value="Unassembled WGS sequence"/>
</dbReference>
<protein>
    <submittedName>
        <fullName evidence="3">Helix-turn-helix transcriptional regulator</fullName>
    </submittedName>
</protein>
<dbReference type="RefSeq" id="WP_249238575.1">
    <property type="nucleotide sequence ID" value="NZ_CP094473.1"/>
</dbReference>
<keyword evidence="4" id="KW-1185">Reference proteome</keyword>
<evidence type="ECO:0000313" key="3">
    <source>
        <dbReference type="EMBL" id="MDU8687194.1"/>
    </source>
</evidence>
<evidence type="ECO:0000259" key="2">
    <source>
        <dbReference type="PROSITE" id="PS50943"/>
    </source>
</evidence>
<keyword evidence="1" id="KW-0238">DNA-binding</keyword>
<dbReference type="EMBL" id="JAWHPR010000001">
    <property type="protein sequence ID" value="MDU8687194.1"/>
    <property type="molecule type" value="Genomic_DNA"/>
</dbReference>
<accession>A0ABU3TV66</accession>
<dbReference type="PROSITE" id="PS50943">
    <property type="entry name" value="HTH_CROC1"/>
    <property type="match status" value="1"/>
</dbReference>
<dbReference type="CDD" id="cd00093">
    <property type="entry name" value="HTH_XRE"/>
    <property type="match status" value="1"/>
</dbReference>
<dbReference type="PANTHER" id="PTHR46558">
    <property type="entry name" value="TRACRIPTIONAL REGULATORY PROTEIN-RELATED-RELATED"/>
    <property type="match status" value="1"/>
</dbReference>
<dbReference type="Pfam" id="PF01381">
    <property type="entry name" value="HTH_3"/>
    <property type="match status" value="1"/>
</dbReference>
<feature type="domain" description="HTH cro/C1-type" evidence="2">
    <location>
        <begin position="8"/>
        <end position="61"/>
    </location>
</feature>
<organism evidence="3 4">
    <name type="scientific">Faecalibacterium wellingii</name>
    <dbReference type="NCBI Taxonomy" id="2929491"/>
    <lineage>
        <taxon>Bacteria</taxon>
        <taxon>Bacillati</taxon>
        <taxon>Bacillota</taxon>
        <taxon>Clostridia</taxon>
        <taxon>Eubacteriales</taxon>
        <taxon>Oscillospiraceae</taxon>
        <taxon>Faecalibacterium</taxon>
    </lineage>
</organism>
<evidence type="ECO:0000313" key="4">
    <source>
        <dbReference type="Proteomes" id="UP001263246"/>
    </source>
</evidence>
<dbReference type="SUPFAM" id="SSF47413">
    <property type="entry name" value="lambda repressor-like DNA-binding domains"/>
    <property type="match status" value="1"/>
</dbReference>
<evidence type="ECO:0000256" key="1">
    <source>
        <dbReference type="ARBA" id="ARBA00023125"/>
    </source>
</evidence>
<dbReference type="SMART" id="SM00530">
    <property type="entry name" value="HTH_XRE"/>
    <property type="match status" value="1"/>
</dbReference>
<sequence>MFGELLCELRKDRGMTQAELARLLSLSPLTVSSYECGRSTPDDATKVKIAKIFNVSLDYPLGLIREPLPYERDAHIIYCVPEFTPEEIQKVQEYTEFLQYRKENNKK</sequence>
<proteinExistence type="predicted"/>
<dbReference type="InterPro" id="IPR001387">
    <property type="entry name" value="Cro/C1-type_HTH"/>
</dbReference>
<dbReference type="Gene3D" id="1.10.260.40">
    <property type="entry name" value="lambda repressor-like DNA-binding domains"/>
    <property type="match status" value="1"/>
</dbReference>
<reference evidence="3 4" key="1">
    <citation type="submission" date="2023-10" db="EMBL/GenBank/DDBJ databases">
        <title>Host Genetic Regulation of Human Gut Microbial Structural Variation.</title>
        <authorList>
            <person name="Harmsen H.J.M."/>
        </authorList>
    </citation>
    <scope>NUCLEOTIDE SEQUENCE [LARGE SCALE GENOMIC DNA]</scope>
    <source>
        <strain evidence="3 4">HTF-F</strain>
    </source>
</reference>
<dbReference type="PANTHER" id="PTHR46558:SF11">
    <property type="entry name" value="HTH-TYPE TRANSCRIPTIONAL REGULATOR XRE"/>
    <property type="match status" value="1"/>
</dbReference>
<name>A0ABU3TV66_9FIRM</name>